<dbReference type="Proteomes" id="UP001302745">
    <property type="component" value="Unassembled WGS sequence"/>
</dbReference>
<dbReference type="EMBL" id="MU856972">
    <property type="protein sequence ID" value="KAK4152508.1"/>
    <property type="molecule type" value="Genomic_DNA"/>
</dbReference>
<protein>
    <submittedName>
        <fullName evidence="1">Uncharacterized protein</fullName>
    </submittedName>
</protein>
<organism evidence="1 2">
    <name type="scientific">Chaetomidium leptoderma</name>
    <dbReference type="NCBI Taxonomy" id="669021"/>
    <lineage>
        <taxon>Eukaryota</taxon>
        <taxon>Fungi</taxon>
        <taxon>Dikarya</taxon>
        <taxon>Ascomycota</taxon>
        <taxon>Pezizomycotina</taxon>
        <taxon>Sordariomycetes</taxon>
        <taxon>Sordariomycetidae</taxon>
        <taxon>Sordariales</taxon>
        <taxon>Chaetomiaceae</taxon>
        <taxon>Chaetomidium</taxon>
    </lineage>
</organism>
<keyword evidence="2" id="KW-1185">Reference proteome</keyword>
<comment type="caution">
    <text evidence="1">The sequence shown here is derived from an EMBL/GenBank/DDBJ whole genome shotgun (WGS) entry which is preliminary data.</text>
</comment>
<sequence>MSASPEPEQPLMSLDEYINLCADLHNTLLAKSRYPKLRTTIPPPNLTPLTPLLYQPIPEWFFPPLFSHDFDTASSPFILLYPQRLPSEPPSDGGLFVDLYTLHGIWRQAPSGPGNETPPLEKWLPLDYLLKLELSRWESGRYVHDPNAEDGFKIQKWVPVPPWGAVAYYPNLQVAEAISEWERLLSAIESKMPSPTPEETTSERERGAPLRPEAMEGLRLSKFAEHFLGRAPRPKGWTFVAPGIGTFSEESLREAYSAEIEDAFRRTFTASEEGEDWATLVLPSVGVESVQVPADVSRVPDFNISSFDKPYGFGKATVGRRAGLYTEWADEREGDLVRLDGVWAVGEDGVEEDATWFDSYVDLANLNWDDVSE</sequence>
<gene>
    <name evidence="1" type="ORF">C8A00DRAFT_44457</name>
</gene>
<dbReference type="AlphaFoldDB" id="A0AAN6VJ54"/>
<reference evidence="1" key="2">
    <citation type="submission" date="2023-05" db="EMBL/GenBank/DDBJ databases">
        <authorList>
            <consortium name="Lawrence Berkeley National Laboratory"/>
            <person name="Steindorff A."/>
            <person name="Hensen N."/>
            <person name="Bonometti L."/>
            <person name="Westerberg I."/>
            <person name="Brannstrom I.O."/>
            <person name="Guillou S."/>
            <person name="Cros-Aarteil S."/>
            <person name="Calhoun S."/>
            <person name="Haridas S."/>
            <person name="Kuo A."/>
            <person name="Mondo S."/>
            <person name="Pangilinan J."/>
            <person name="Riley R."/>
            <person name="Labutti K."/>
            <person name="Andreopoulos B."/>
            <person name="Lipzen A."/>
            <person name="Chen C."/>
            <person name="Yanf M."/>
            <person name="Daum C."/>
            <person name="Ng V."/>
            <person name="Clum A."/>
            <person name="Ohm R."/>
            <person name="Martin F."/>
            <person name="Silar P."/>
            <person name="Natvig D."/>
            <person name="Lalanne C."/>
            <person name="Gautier V."/>
            <person name="Ament-Velasquez S.L."/>
            <person name="Kruys A."/>
            <person name="Hutchinson M.I."/>
            <person name="Powell A.J."/>
            <person name="Barry K."/>
            <person name="Miller A.N."/>
            <person name="Grigoriev I.V."/>
            <person name="Debuchy R."/>
            <person name="Gladieux P."/>
            <person name="Thoren M.H."/>
            <person name="Johannesson H."/>
        </authorList>
    </citation>
    <scope>NUCLEOTIDE SEQUENCE</scope>
    <source>
        <strain evidence="1">CBS 538.74</strain>
    </source>
</reference>
<reference evidence="1" key="1">
    <citation type="journal article" date="2023" name="Mol. Phylogenet. Evol.">
        <title>Genome-scale phylogeny and comparative genomics of the fungal order Sordariales.</title>
        <authorList>
            <person name="Hensen N."/>
            <person name="Bonometti L."/>
            <person name="Westerberg I."/>
            <person name="Brannstrom I.O."/>
            <person name="Guillou S."/>
            <person name="Cros-Aarteil S."/>
            <person name="Calhoun S."/>
            <person name="Haridas S."/>
            <person name="Kuo A."/>
            <person name="Mondo S."/>
            <person name="Pangilinan J."/>
            <person name="Riley R."/>
            <person name="LaButti K."/>
            <person name="Andreopoulos B."/>
            <person name="Lipzen A."/>
            <person name="Chen C."/>
            <person name="Yan M."/>
            <person name="Daum C."/>
            <person name="Ng V."/>
            <person name="Clum A."/>
            <person name="Steindorff A."/>
            <person name="Ohm R.A."/>
            <person name="Martin F."/>
            <person name="Silar P."/>
            <person name="Natvig D.O."/>
            <person name="Lalanne C."/>
            <person name="Gautier V."/>
            <person name="Ament-Velasquez S.L."/>
            <person name="Kruys A."/>
            <person name="Hutchinson M.I."/>
            <person name="Powell A.J."/>
            <person name="Barry K."/>
            <person name="Miller A.N."/>
            <person name="Grigoriev I.V."/>
            <person name="Debuchy R."/>
            <person name="Gladieux P."/>
            <person name="Hiltunen Thoren M."/>
            <person name="Johannesson H."/>
        </authorList>
    </citation>
    <scope>NUCLEOTIDE SEQUENCE</scope>
    <source>
        <strain evidence="1">CBS 538.74</strain>
    </source>
</reference>
<accession>A0AAN6VJ54</accession>
<evidence type="ECO:0000313" key="2">
    <source>
        <dbReference type="Proteomes" id="UP001302745"/>
    </source>
</evidence>
<proteinExistence type="predicted"/>
<evidence type="ECO:0000313" key="1">
    <source>
        <dbReference type="EMBL" id="KAK4152508.1"/>
    </source>
</evidence>
<name>A0AAN6VJ54_9PEZI</name>